<feature type="non-terminal residue" evidence="1">
    <location>
        <position position="1"/>
    </location>
</feature>
<accession>A0A5J4R5L8</accession>
<organism evidence="1">
    <name type="scientific">termite gut metagenome</name>
    <dbReference type="NCBI Taxonomy" id="433724"/>
    <lineage>
        <taxon>unclassified sequences</taxon>
        <taxon>metagenomes</taxon>
        <taxon>organismal metagenomes</taxon>
    </lineage>
</organism>
<dbReference type="Gene3D" id="2.60.450.10">
    <property type="entry name" value="Lipopolysaccharide (LPS) transport protein A like domain"/>
    <property type="match status" value="1"/>
</dbReference>
<protein>
    <recommendedName>
        <fullName evidence="2">Lipopolysaccharide export system protein LptC</fullName>
    </recommendedName>
</protein>
<evidence type="ECO:0000313" key="1">
    <source>
        <dbReference type="EMBL" id="KAA6328979.1"/>
    </source>
</evidence>
<name>A0A5J4R5L8_9ZZZZ</name>
<dbReference type="EMBL" id="SNRY01001722">
    <property type="protein sequence ID" value="KAA6328979.1"/>
    <property type="molecule type" value="Genomic_DNA"/>
</dbReference>
<evidence type="ECO:0008006" key="2">
    <source>
        <dbReference type="Google" id="ProtNLM"/>
    </source>
</evidence>
<dbReference type="AlphaFoldDB" id="A0A5J4R5L8"/>
<gene>
    <name evidence="1" type="ORF">EZS27_022172</name>
</gene>
<sequence length="103" mass="11853">SVKADTAYYYDRKKLWKLIGHVNIQNLKGEKFDTELLYWDQLGGKIYSDKFIRIEQTDRIIVGHGFISDQRMAVYTINNIEGVFYVNEGADVANAQTDSIGEE</sequence>
<proteinExistence type="predicted"/>
<comment type="caution">
    <text evidence="1">The sequence shown here is derived from an EMBL/GenBank/DDBJ whole genome shotgun (WGS) entry which is preliminary data.</text>
</comment>
<reference evidence="1" key="1">
    <citation type="submission" date="2019-03" db="EMBL/GenBank/DDBJ databases">
        <title>Single cell metagenomics reveals metabolic interactions within the superorganism composed of flagellate Streblomastix strix and complex community of Bacteroidetes bacteria on its surface.</title>
        <authorList>
            <person name="Treitli S.C."/>
            <person name="Kolisko M."/>
            <person name="Husnik F."/>
            <person name="Keeling P."/>
            <person name="Hampl V."/>
        </authorList>
    </citation>
    <scope>NUCLEOTIDE SEQUENCE</scope>
    <source>
        <strain evidence="1">STM</strain>
    </source>
</reference>